<comment type="caution">
    <text evidence="4">The sequence shown here is derived from an EMBL/GenBank/DDBJ whole genome shotgun (WGS) entry which is preliminary data.</text>
</comment>
<dbReference type="Pfam" id="PF13623">
    <property type="entry name" value="SurA_N_2"/>
    <property type="match status" value="1"/>
</dbReference>
<dbReference type="PANTHER" id="PTHR47245">
    <property type="entry name" value="PEPTIDYLPROLYL ISOMERASE"/>
    <property type="match status" value="1"/>
</dbReference>
<name>A0A4R3MH59_9FIRM</name>
<feature type="coiled-coil region" evidence="2">
    <location>
        <begin position="295"/>
        <end position="339"/>
    </location>
</feature>
<feature type="domain" description="PpiC" evidence="3">
    <location>
        <begin position="177"/>
        <end position="286"/>
    </location>
</feature>
<dbReference type="InterPro" id="IPR046357">
    <property type="entry name" value="PPIase_dom_sf"/>
</dbReference>
<keyword evidence="1" id="KW-0697">Rotamase</keyword>
<dbReference type="GO" id="GO:0003755">
    <property type="term" value="F:peptidyl-prolyl cis-trans isomerase activity"/>
    <property type="evidence" value="ECO:0007669"/>
    <property type="project" value="UniProtKB-KW"/>
</dbReference>
<dbReference type="InterPro" id="IPR050245">
    <property type="entry name" value="PrsA_foldase"/>
</dbReference>
<protein>
    <submittedName>
        <fullName evidence="4">Parvulin-like peptidyl-prolyl isomerase</fullName>
    </submittedName>
</protein>
<evidence type="ECO:0000256" key="1">
    <source>
        <dbReference type="PROSITE-ProRule" id="PRU00278"/>
    </source>
</evidence>
<accession>A0A4R3MH59</accession>
<evidence type="ECO:0000313" key="5">
    <source>
        <dbReference type="Proteomes" id="UP000294902"/>
    </source>
</evidence>
<dbReference type="PANTHER" id="PTHR47245:SF2">
    <property type="entry name" value="PEPTIDYL-PROLYL CIS-TRANS ISOMERASE HP_0175-RELATED"/>
    <property type="match status" value="1"/>
</dbReference>
<dbReference type="EMBL" id="SMAL01000009">
    <property type="protein sequence ID" value="TCT13057.1"/>
    <property type="molecule type" value="Genomic_DNA"/>
</dbReference>
<evidence type="ECO:0000313" key="4">
    <source>
        <dbReference type="EMBL" id="TCT13057.1"/>
    </source>
</evidence>
<dbReference type="InterPro" id="IPR027304">
    <property type="entry name" value="Trigger_fact/SurA_dom_sf"/>
</dbReference>
<dbReference type="PROSITE" id="PS50198">
    <property type="entry name" value="PPIC_PPIASE_2"/>
    <property type="match status" value="1"/>
</dbReference>
<evidence type="ECO:0000259" key="3">
    <source>
        <dbReference type="PROSITE" id="PS50198"/>
    </source>
</evidence>
<dbReference type="PROSITE" id="PS51257">
    <property type="entry name" value="PROKAR_LIPOPROTEIN"/>
    <property type="match status" value="1"/>
</dbReference>
<dbReference type="Gene3D" id="3.10.50.40">
    <property type="match status" value="1"/>
</dbReference>
<dbReference type="InterPro" id="IPR000297">
    <property type="entry name" value="PPIase_PpiC"/>
</dbReference>
<dbReference type="AlphaFoldDB" id="A0A4R3MH59"/>
<dbReference type="SUPFAM" id="SSF54534">
    <property type="entry name" value="FKBP-like"/>
    <property type="match status" value="1"/>
</dbReference>
<dbReference type="SUPFAM" id="SSF109998">
    <property type="entry name" value="Triger factor/SurA peptide-binding domain-like"/>
    <property type="match status" value="1"/>
</dbReference>
<proteinExistence type="predicted"/>
<sequence length="349" mass="40906">MNKKIVYIIAFVTMIIISGCSTNTTNKQYVITIDEEKVLLDEVLLYLNEIEQEFEAIGGQDIWETNFDGMTAEEVAKQRAIENVVRIKIVNDKARELGISLSEEEMKDIDRFVLEYLKEYYEEGSGDESLVKEVFKENLLVNRVYNDLTKDFEPDEKRIAQYLLEDENYKYFSSFSLEQYRVKHILLKTHEISGNNNLEPLALEIQEEAYEKALEVLEKVRLGEKFESLVLSYSQDTESIQNKGEYTFLKGEMMEAFEEAVFNLKPGEISDIVATPYGYHIIKLEEIIKPSQEAVEFFEEQIKELEEILTKNNIQMQKNEAFNKQYEEWKKEYNILINEDIWSNITVGK</sequence>
<gene>
    <name evidence="4" type="ORF">EDC18_10918</name>
</gene>
<evidence type="ECO:0000256" key="2">
    <source>
        <dbReference type="SAM" id="Coils"/>
    </source>
</evidence>
<dbReference type="Pfam" id="PF00639">
    <property type="entry name" value="Rotamase"/>
    <property type="match status" value="1"/>
</dbReference>
<keyword evidence="5" id="KW-1185">Reference proteome</keyword>
<keyword evidence="2" id="KW-0175">Coiled coil</keyword>
<dbReference type="RefSeq" id="WP_165878569.1">
    <property type="nucleotide sequence ID" value="NZ_SMAL01000009.1"/>
</dbReference>
<keyword evidence="1 4" id="KW-0413">Isomerase</keyword>
<dbReference type="Proteomes" id="UP000294902">
    <property type="component" value="Unassembled WGS sequence"/>
</dbReference>
<reference evidence="4 5" key="1">
    <citation type="submission" date="2019-03" db="EMBL/GenBank/DDBJ databases">
        <title>Genomic Encyclopedia of Type Strains, Phase IV (KMG-IV): sequencing the most valuable type-strain genomes for metagenomic binning, comparative biology and taxonomic classification.</title>
        <authorList>
            <person name="Goeker M."/>
        </authorList>
    </citation>
    <scope>NUCLEOTIDE SEQUENCE [LARGE SCALE GENOMIC DNA]</scope>
    <source>
        <strain evidence="4 5">DSM 24629</strain>
    </source>
</reference>
<organism evidence="4 5">
    <name type="scientific">Natranaerovirga pectinivora</name>
    <dbReference type="NCBI Taxonomy" id="682400"/>
    <lineage>
        <taxon>Bacteria</taxon>
        <taxon>Bacillati</taxon>
        <taxon>Bacillota</taxon>
        <taxon>Clostridia</taxon>
        <taxon>Lachnospirales</taxon>
        <taxon>Natranaerovirgaceae</taxon>
        <taxon>Natranaerovirga</taxon>
    </lineage>
</organism>